<dbReference type="PIRSF" id="PIRSF035170">
    <property type="entry name" value="HD_phosphohydro"/>
    <property type="match status" value="1"/>
</dbReference>
<sequence length="208" mass="24992">MIKQKFLNLIRKYSSNEDYNLECWIEIEDNYLSKSRHYHNLEHLDNMISELSKIQSEVNDLDCLLFAIYYHDIIYKPTKSDNEHQSALRFENRIAKTSFNKLSKCIAQIEATKEHKLSDDNDTNILLDLDLSVLGKSTEEYKKYSENIRKEYRIYPDFMYKKGRKKVLKSILELDFIYKTDYFKQLYEKQAKKNLTLELNQFLKAKPK</sequence>
<evidence type="ECO:0000313" key="2">
    <source>
        <dbReference type="Proteomes" id="UP000019275"/>
    </source>
</evidence>
<gene>
    <name evidence="1" type="ORF">KLA_07761</name>
</gene>
<dbReference type="RefSeq" id="WP_034644888.1">
    <property type="nucleotide sequence ID" value="NZ_ARZX01000008.1"/>
</dbReference>
<comment type="caution">
    <text evidence="1">The sequence shown here is derived from an EMBL/GenBank/DDBJ whole genome shotgun (WGS) entry which is preliminary data.</text>
</comment>
<dbReference type="PANTHER" id="PTHR21174:SF0">
    <property type="entry name" value="HD PHOSPHOHYDROLASE FAMILY PROTEIN-RELATED"/>
    <property type="match status" value="1"/>
</dbReference>
<dbReference type="Proteomes" id="UP000019275">
    <property type="component" value="Unassembled WGS sequence"/>
</dbReference>
<dbReference type="SUPFAM" id="SSF109604">
    <property type="entry name" value="HD-domain/PDEase-like"/>
    <property type="match status" value="1"/>
</dbReference>
<evidence type="ECO:0000313" key="1">
    <source>
        <dbReference type="EMBL" id="EWH13678.1"/>
    </source>
</evidence>
<accession>A0ABN0RP02</accession>
<dbReference type="EMBL" id="ARZX01000008">
    <property type="protein sequence ID" value="EWH13678.1"/>
    <property type="molecule type" value="Genomic_DNA"/>
</dbReference>
<organism evidence="1 2">
    <name type="scientific">Cellulophaga geojensis KL-A</name>
    <dbReference type="NCBI Taxonomy" id="1328323"/>
    <lineage>
        <taxon>Bacteria</taxon>
        <taxon>Pseudomonadati</taxon>
        <taxon>Bacteroidota</taxon>
        <taxon>Flavobacteriia</taxon>
        <taxon>Flavobacteriales</taxon>
        <taxon>Flavobacteriaceae</taxon>
        <taxon>Cellulophaga</taxon>
    </lineage>
</organism>
<reference evidence="1 2" key="1">
    <citation type="journal article" date="2014" name="Genome Announc.">
        <title>Draft Genome Sequence of the Carrageenan-Degrading Bacterium Cellulophaga sp. Strain KL-A, Isolated from Decaying Marine Algae.</title>
        <authorList>
            <person name="Shan D."/>
            <person name="Ying J."/>
            <person name="Li X."/>
            <person name="Gao Z."/>
            <person name="Wei G."/>
            <person name="Shao Z."/>
        </authorList>
    </citation>
    <scope>NUCLEOTIDE SEQUENCE [LARGE SCALE GENOMIC DNA]</scope>
    <source>
        <strain evidence="1 2">KL-A</strain>
    </source>
</reference>
<name>A0ABN0RP02_9FLAO</name>
<dbReference type="InterPro" id="IPR009218">
    <property type="entry name" value="HD_phosphohydro"/>
</dbReference>
<dbReference type="PANTHER" id="PTHR21174">
    <property type="match status" value="1"/>
</dbReference>
<keyword evidence="2" id="KW-1185">Reference proteome</keyword>
<evidence type="ECO:0008006" key="3">
    <source>
        <dbReference type="Google" id="ProtNLM"/>
    </source>
</evidence>
<proteinExistence type="predicted"/>
<protein>
    <recommendedName>
        <fullName evidence="3">Metal-dependent HD superfamily phosphohydrolase</fullName>
    </recommendedName>
</protein>